<dbReference type="RefSeq" id="WP_072820424.1">
    <property type="nucleotide sequence ID" value="NZ_LT670849.1"/>
</dbReference>
<protein>
    <submittedName>
        <fullName evidence="1">Uncharacterized protein</fullName>
    </submittedName>
</protein>
<sequence length="219" mass="24590">MPIAGKGMLLTSMDVDAADEADFNRWYDREHLEERVAIEGFIEARRYIAEESSMPKYLSLYSTETFEVLDSPAYRAALASQTAWSKANIARFKNMIRSVARITISRGKGRAAWLGIVRMRPARGQEDELRARLRDALDPDGLDGVISMHLLESDPRLSRPLTGNASDEGTSDWFWLIDHTDANPPKFIAPRLNKCGPLMTIVASGSYRLLWDIAKADIS</sequence>
<dbReference type="Proteomes" id="UP000184096">
    <property type="component" value="Chromosome I"/>
</dbReference>
<accession>A0A1M7U966</accession>
<evidence type="ECO:0000313" key="1">
    <source>
        <dbReference type="EMBL" id="SHN79591.1"/>
    </source>
</evidence>
<gene>
    <name evidence="1" type="ORF">SAMN05444170_4064</name>
</gene>
<proteinExistence type="predicted"/>
<organism evidence="1 2">
    <name type="scientific">Bradyrhizobium erythrophlei</name>
    <dbReference type="NCBI Taxonomy" id="1437360"/>
    <lineage>
        <taxon>Bacteria</taxon>
        <taxon>Pseudomonadati</taxon>
        <taxon>Pseudomonadota</taxon>
        <taxon>Alphaproteobacteria</taxon>
        <taxon>Hyphomicrobiales</taxon>
        <taxon>Nitrobacteraceae</taxon>
        <taxon>Bradyrhizobium</taxon>
    </lineage>
</organism>
<keyword evidence="2" id="KW-1185">Reference proteome</keyword>
<reference evidence="2" key="1">
    <citation type="submission" date="2016-11" db="EMBL/GenBank/DDBJ databases">
        <authorList>
            <person name="Varghese N."/>
            <person name="Submissions S."/>
        </authorList>
    </citation>
    <scope>NUCLEOTIDE SEQUENCE [LARGE SCALE GENOMIC DNA]</scope>
    <source>
        <strain evidence="2">GAS401</strain>
    </source>
</reference>
<evidence type="ECO:0000313" key="2">
    <source>
        <dbReference type="Proteomes" id="UP000184096"/>
    </source>
</evidence>
<dbReference type="AlphaFoldDB" id="A0A1M7U966"/>
<dbReference type="EMBL" id="LT670849">
    <property type="protein sequence ID" value="SHN79591.1"/>
    <property type="molecule type" value="Genomic_DNA"/>
</dbReference>
<name>A0A1M7U966_9BRAD</name>
<dbReference type="OrthoDB" id="3034735at2"/>